<organism evidence="1 2">
    <name type="scientific">Neiella marina</name>
    <dbReference type="NCBI Taxonomy" id="508461"/>
    <lineage>
        <taxon>Bacteria</taxon>
        <taxon>Pseudomonadati</taxon>
        <taxon>Pseudomonadota</taxon>
        <taxon>Gammaproteobacteria</taxon>
        <taxon>Alteromonadales</taxon>
        <taxon>Echinimonadaceae</taxon>
        <taxon>Neiella</taxon>
    </lineage>
</organism>
<evidence type="ECO:0000313" key="2">
    <source>
        <dbReference type="Proteomes" id="UP000619743"/>
    </source>
</evidence>
<sequence length="54" mass="5871">MTKKRAYFIPILLGLVVTKKEAPAGAPNIGLEGAGRCLRDQFKPNTASLKLEMI</sequence>
<dbReference type="AlphaFoldDB" id="A0A8J2U613"/>
<proteinExistence type="predicted"/>
<name>A0A8J2U613_9GAMM</name>
<gene>
    <name evidence="1" type="ORF">GCM10011369_22640</name>
</gene>
<keyword evidence="2" id="KW-1185">Reference proteome</keyword>
<dbReference type="EMBL" id="BMDX01000011">
    <property type="protein sequence ID" value="GGA80167.1"/>
    <property type="molecule type" value="Genomic_DNA"/>
</dbReference>
<dbReference type="Proteomes" id="UP000619743">
    <property type="component" value="Unassembled WGS sequence"/>
</dbReference>
<protein>
    <submittedName>
        <fullName evidence="1">Uncharacterized protein</fullName>
    </submittedName>
</protein>
<accession>A0A8J2U613</accession>
<evidence type="ECO:0000313" key="1">
    <source>
        <dbReference type="EMBL" id="GGA80167.1"/>
    </source>
</evidence>
<comment type="caution">
    <text evidence="1">The sequence shown here is derived from an EMBL/GenBank/DDBJ whole genome shotgun (WGS) entry which is preliminary data.</text>
</comment>
<reference evidence="2" key="1">
    <citation type="journal article" date="2019" name="Int. J. Syst. Evol. Microbiol.">
        <title>The Global Catalogue of Microorganisms (GCM) 10K type strain sequencing project: providing services to taxonomists for standard genome sequencing and annotation.</title>
        <authorList>
            <consortium name="The Broad Institute Genomics Platform"/>
            <consortium name="The Broad Institute Genome Sequencing Center for Infectious Disease"/>
            <person name="Wu L."/>
            <person name="Ma J."/>
        </authorList>
    </citation>
    <scope>NUCLEOTIDE SEQUENCE [LARGE SCALE GENOMIC DNA]</scope>
    <source>
        <strain evidence="2">CGMCC 1.10130</strain>
    </source>
</reference>